<dbReference type="PANTHER" id="PTHR12304:SF4">
    <property type="entry name" value="URIDINE NUCLEOSIDASE"/>
    <property type="match status" value="1"/>
</dbReference>
<reference evidence="4 5" key="1">
    <citation type="submission" date="2018-06" db="EMBL/GenBank/DDBJ databases">
        <authorList>
            <consortium name="Pathogen Informatics"/>
            <person name="Doyle S."/>
        </authorList>
    </citation>
    <scope>NUCLEOTIDE SEQUENCE [LARGE SCALE GENOMIC DNA]</scope>
    <source>
        <strain evidence="4 5">NCTC13296</strain>
    </source>
</reference>
<name>A0A379M275_9NOCA</name>
<protein>
    <submittedName>
        <fullName evidence="4">Purine nucleosidase</fullName>
        <ecNumber evidence="4">3.2.-.-</ecNumber>
        <ecNumber evidence="4">3.2.2.1</ecNumber>
    </submittedName>
</protein>
<organism evidence="4 5">
    <name type="scientific">Rhodococcus gordoniae</name>
    <dbReference type="NCBI Taxonomy" id="223392"/>
    <lineage>
        <taxon>Bacteria</taxon>
        <taxon>Bacillati</taxon>
        <taxon>Actinomycetota</taxon>
        <taxon>Actinomycetes</taxon>
        <taxon>Mycobacteriales</taxon>
        <taxon>Nocardiaceae</taxon>
        <taxon>Rhodococcus</taxon>
    </lineage>
</organism>
<dbReference type="Proteomes" id="UP000254569">
    <property type="component" value="Unassembled WGS sequence"/>
</dbReference>
<evidence type="ECO:0000256" key="1">
    <source>
        <dbReference type="ARBA" id="ARBA00022801"/>
    </source>
</evidence>
<dbReference type="GO" id="GO:0008477">
    <property type="term" value="F:purine nucleosidase activity"/>
    <property type="evidence" value="ECO:0007669"/>
    <property type="project" value="UniProtKB-EC"/>
</dbReference>
<sequence>MPQDGIVHVHEPDVPVTRTRLIVDVDTGIDDALALLYLVASPEAEIVAALCTAGNVPVDQVTANTLSWLEVCGRPDIEVAAGSQVPLVAPLMTTEDTHGPQGIGYAELPAASRSRSSRSAAQAWVDLTREHPGELTGLVTGPLTNLALALRIDPGLPTRLRRLVIMGGCFHHPGNTTPTSEWNVAVDPEAAKVVFDAFSIAPPDRRPIVCPLDVTESIEMYPEHVARIGDVVGVPRSGELSPDAPRGTRSTADVPLVRHISDALRFYMEFHRDQGLGFLAHVHDPFAAAVALGAVPYTSRPATVDVELDGRLTRGTTVADLSGMWQRTPNAVIVAGTRPAEFFDHFVERVGSYIRDLSLPPSKN</sequence>
<dbReference type="Pfam" id="PF01156">
    <property type="entry name" value="IU_nuc_hydro"/>
    <property type="match status" value="1"/>
</dbReference>
<feature type="domain" description="Inosine/uridine-preferring nucleoside hydrolase" evidence="3">
    <location>
        <begin position="21"/>
        <end position="343"/>
    </location>
</feature>
<dbReference type="EC" id="3.2.2.1" evidence="4"/>
<dbReference type="SUPFAM" id="SSF53590">
    <property type="entry name" value="Nucleoside hydrolase"/>
    <property type="match status" value="1"/>
</dbReference>
<keyword evidence="1 4" id="KW-0378">Hydrolase</keyword>
<dbReference type="InterPro" id="IPR023186">
    <property type="entry name" value="IUNH"/>
</dbReference>
<evidence type="ECO:0000259" key="3">
    <source>
        <dbReference type="Pfam" id="PF01156"/>
    </source>
</evidence>
<dbReference type="AlphaFoldDB" id="A0A379M275"/>
<gene>
    <name evidence="4" type="primary">iunH</name>
    <name evidence="4" type="ORF">NCTC13296_02710</name>
</gene>
<accession>A0A379M275</accession>
<dbReference type="PANTHER" id="PTHR12304">
    <property type="entry name" value="INOSINE-URIDINE PREFERRING NUCLEOSIDE HYDROLASE"/>
    <property type="match status" value="1"/>
</dbReference>
<dbReference type="InterPro" id="IPR001910">
    <property type="entry name" value="Inosine/uridine_hydrolase_dom"/>
</dbReference>
<dbReference type="EC" id="3.2.-.-" evidence="4"/>
<evidence type="ECO:0000313" key="4">
    <source>
        <dbReference type="EMBL" id="SUE15846.1"/>
    </source>
</evidence>
<dbReference type="EMBL" id="UGVI01000001">
    <property type="protein sequence ID" value="SUE15846.1"/>
    <property type="molecule type" value="Genomic_DNA"/>
</dbReference>
<keyword evidence="5" id="KW-1185">Reference proteome</keyword>
<dbReference type="RefSeq" id="WP_064062428.1">
    <property type="nucleotide sequence ID" value="NZ_LPZN01000002.1"/>
</dbReference>
<dbReference type="InterPro" id="IPR036452">
    <property type="entry name" value="Ribo_hydro-like"/>
</dbReference>
<dbReference type="GO" id="GO:0005829">
    <property type="term" value="C:cytosol"/>
    <property type="evidence" value="ECO:0007669"/>
    <property type="project" value="TreeGrafter"/>
</dbReference>
<keyword evidence="2 4" id="KW-0326">Glycosidase</keyword>
<proteinExistence type="predicted"/>
<dbReference type="Gene3D" id="3.90.245.10">
    <property type="entry name" value="Ribonucleoside hydrolase-like"/>
    <property type="match status" value="1"/>
</dbReference>
<dbReference type="GO" id="GO:0006152">
    <property type="term" value="P:purine nucleoside catabolic process"/>
    <property type="evidence" value="ECO:0007669"/>
    <property type="project" value="TreeGrafter"/>
</dbReference>
<evidence type="ECO:0000313" key="5">
    <source>
        <dbReference type="Proteomes" id="UP000254569"/>
    </source>
</evidence>
<evidence type="ECO:0000256" key="2">
    <source>
        <dbReference type="ARBA" id="ARBA00023295"/>
    </source>
</evidence>